<dbReference type="NCBIfam" id="TIGR03621">
    <property type="entry name" value="F420_MSMEG_2516"/>
    <property type="match status" value="1"/>
</dbReference>
<dbReference type="PANTHER" id="PTHR42847:SF4">
    <property type="entry name" value="ALKANESULFONATE MONOOXYGENASE-RELATED"/>
    <property type="match status" value="1"/>
</dbReference>
<evidence type="ECO:0000256" key="1">
    <source>
        <dbReference type="ARBA" id="ARBA00022630"/>
    </source>
</evidence>
<dbReference type="SUPFAM" id="SSF51679">
    <property type="entry name" value="Bacterial luciferase-like"/>
    <property type="match status" value="1"/>
</dbReference>
<comment type="caution">
    <text evidence="6">The sequence shown here is derived from an EMBL/GenBank/DDBJ whole genome shotgun (WGS) entry which is preliminary data.</text>
</comment>
<dbReference type="EMBL" id="JAHKNI010000008">
    <property type="protein sequence ID" value="MBU3064769.1"/>
    <property type="molecule type" value="Genomic_DNA"/>
</dbReference>
<sequence length="291" mass="31318">MTPRPFRFAVGFATPASRTEWRERARRAEDLGYTAALVADHLGLMSPFPTMVALAEATERLHVGTMVLNAGFYRPALLARDVASTDLLTDGRFEFGIGAGPDFAKPEFEAAGLPFPSGRARIEFLRETLGEIRALFENGHQPPVQRRIPVLVAGSGDRLVRVAAEYADTVALAGVAVDPGIDSEEAGVAALARRVEFVREAAGERFAEIEIGLTVQGVDVAGQGAADLSIASMFNPQLSEAQLRCLPGVLHGSAAEIADTLRHYRDAYSVTHYSVPSSQLDAFAQVIEELR</sequence>
<protein>
    <submittedName>
        <fullName evidence="6">TIGR03621 family F420-dependent LLM class oxidoreductase</fullName>
    </submittedName>
</protein>
<keyword evidence="1" id="KW-0285">Flavoprotein</keyword>
<reference evidence="6 7" key="1">
    <citation type="submission" date="2021-06" db="EMBL/GenBank/DDBJ databases">
        <title>Actinomycetes sequencing.</title>
        <authorList>
            <person name="Shan Q."/>
        </authorList>
    </citation>
    <scope>NUCLEOTIDE SEQUENCE [LARGE SCALE GENOMIC DNA]</scope>
    <source>
        <strain evidence="6 7">NEAU-G5</strain>
    </source>
</reference>
<dbReference type="InterPro" id="IPR011251">
    <property type="entry name" value="Luciferase-like_dom"/>
</dbReference>
<evidence type="ECO:0000256" key="4">
    <source>
        <dbReference type="ARBA" id="ARBA00023033"/>
    </source>
</evidence>
<gene>
    <name evidence="6" type="ORF">KO481_24975</name>
</gene>
<name>A0ABS6B6I8_9NOCA</name>
<dbReference type="InterPro" id="IPR036661">
    <property type="entry name" value="Luciferase-like_sf"/>
</dbReference>
<keyword evidence="7" id="KW-1185">Reference proteome</keyword>
<proteinExistence type="predicted"/>
<organism evidence="6 7">
    <name type="scientific">Nocardia albiluteola</name>
    <dbReference type="NCBI Taxonomy" id="2842303"/>
    <lineage>
        <taxon>Bacteria</taxon>
        <taxon>Bacillati</taxon>
        <taxon>Actinomycetota</taxon>
        <taxon>Actinomycetes</taxon>
        <taxon>Mycobacteriales</taxon>
        <taxon>Nocardiaceae</taxon>
        <taxon>Nocardia</taxon>
    </lineage>
</organism>
<dbReference type="PANTHER" id="PTHR42847">
    <property type="entry name" value="ALKANESULFONATE MONOOXYGENASE"/>
    <property type="match status" value="1"/>
</dbReference>
<keyword evidence="3" id="KW-0560">Oxidoreductase</keyword>
<keyword evidence="4" id="KW-0503">Monooxygenase</keyword>
<dbReference type="Gene3D" id="3.20.20.30">
    <property type="entry name" value="Luciferase-like domain"/>
    <property type="match status" value="1"/>
</dbReference>
<evidence type="ECO:0000313" key="7">
    <source>
        <dbReference type="Proteomes" id="UP000733379"/>
    </source>
</evidence>
<dbReference type="InterPro" id="IPR050172">
    <property type="entry name" value="SsuD_RutA_monooxygenase"/>
</dbReference>
<evidence type="ECO:0000256" key="3">
    <source>
        <dbReference type="ARBA" id="ARBA00023002"/>
    </source>
</evidence>
<evidence type="ECO:0000313" key="6">
    <source>
        <dbReference type="EMBL" id="MBU3064769.1"/>
    </source>
</evidence>
<evidence type="ECO:0000259" key="5">
    <source>
        <dbReference type="Pfam" id="PF00296"/>
    </source>
</evidence>
<accession>A0ABS6B6I8</accession>
<dbReference type="InterPro" id="IPR019923">
    <property type="entry name" value="Lucif-like_OxRdtase_MSMEG_2516"/>
</dbReference>
<dbReference type="Proteomes" id="UP000733379">
    <property type="component" value="Unassembled WGS sequence"/>
</dbReference>
<feature type="domain" description="Luciferase-like" evidence="5">
    <location>
        <begin position="13"/>
        <end position="215"/>
    </location>
</feature>
<evidence type="ECO:0000256" key="2">
    <source>
        <dbReference type="ARBA" id="ARBA00022643"/>
    </source>
</evidence>
<keyword evidence="2" id="KW-0288">FMN</keyword>
<dbReference type="Pfam" id="PF00296">
    <property type="entry name" value="Bac_luciferase"/>
    <property type="match status" value="1"/>
</dbReference>